<dbReference type="NCBIfam" id="NF000985">
    <property type="entry name" value="PRK00103.1-3"/>
    <property type="match status" value="1"/>
</dbReference>
<reference evidence="8" key="1">
    <citation type="submission" date="2020-10" db="EMBL/GenBank/DDBJ databases">
        <authorList>
            <person name="Gilroy R."/>
        </authorList>
    </citation>
    <scope>NUCLEOTIDE SEQUENCE</scope>
    <source>
        <strain evidence="8">ChiGjej2B2-12916</strain>
    </source>
</reference>
<name>A0A9D0YT80_9FIRM</name>
<dbReference type="NCBIfam" id="TIGR00246">
    <property type="entry name" value="tRNA_RlmH_YbeA"/>
    <property type="match status" value="1"/>
</dbReference>
<feature type="binding site" evidence="7">
    <location>
        <begin position="128"/>
        <end position="133"/>
    </location>
    <ligand>
        <name>S-adenosyl-L-methionine</name>
        <dbReference type="ChEBI" id="CHEBI:59789"/>
    </ligand>
</feature>
<organism evidence="8 9">
    <name type="scientific">Candidatus Enterenecus faecium</name>
    <dbReference type="NCBI Taxonomy" id="2840780"/>
    <lineage>
        <taxon>Bacteria</taxon>
        <taxon>Bacillati</taxon>
        <taxon>Bacillota</taxon>
        <taxon>Clostridia</taxon>
        <taxon>Eubacteriales</taxon>
        <taxon>Candidatus Enterenecus</taxon>
    </lineage>
</organism>
<keyword evidence="4 7" id="KW-0808">Transferase</keyword>
<evidence type="ECO:0000313" key="9">
    <source>
        <dbReference type="Proteomes" id="UP000886879"/>
    </source>
</evidence>
<dbReference type="HAMAP" id="MF_00658">
    <property type="entry name" value="23SrRNA_methyltr_H"/>
    <property type="match status" value="1"/>
</dbReference>
<evidence type="ECO:0000256" key="1">
    <source>
        <dbReference type="ARBA" id="ARBA00022490"/>
    </source>
</evidence>
<dbReference type="SUPFAM" id="SSF75217">
    <property type="entry name" value="alpha/beta knot"/>
    <property type="match status" value="1"/>
</dbReference>
<dbReference type="PANTHER" id="PTHR33603:SF1">
    <property type="entry name" value="RIBOSOMAL RNA LARGE SUBUNIT METHYLTRANSFERASE H"/>
    <property type="match status" value="1"/>
</dbReference>
<dbReference type="Gene3D" id="3.40.1280.10">
    <property type="match status" value="1"/>
</dbReference>
<dbReference type="InterPro" id="IPR029026">
    <property type="entry name" value="tRNA_m1G_MTases_N"/>
</dbReference>
<evidence type="ECO:0000256" key="4">
    <source>
        <dbReference type="ARBA" id="ARBA00022679"/>
    </source>
</evidence>
<dbReference type="CDD" id="cd18081">
    <property type="entry name" value="RlmH-like"/>
    <property type="match status" value="1"/>
</dbReference>
<keyword evidence="2 7" id="KW-0698">rRNA processing</keyword>
<evidence type="ECO:0000256" key="6">
    <source>
        <dbReference type="ARBA" id="ARBA00038303"/>
    </source>
</evidence>
<feature type="binding site" evidence="7">
    <location>
        <position position="109"/>
    </location>
    <ligand>
        <name>S-adenosyl-L-methionine</name>
        <dbReference type="ChEBI" id="CHEBI:59789"/>
    </ligand>
</feature>
<dbReference type="InterPro" id="IPR029028">
    <property type="entry name" value="Alpha/beta_knot_MTases"/>
</dbReference>
<dbReference type="PANTHER" id="PTHR33603">
    <property type="entry name" value="METHYLTRANSFERASE"/>
    <property type="match status" value="1"/>
</dbReference>
<comment type="subcellular location">
    <subcellularLocation>
        <location evidence="7">Cytoplasm</location>
    </subcellularLocation>
</comment>
<dbReference type="Proteomes" id="UP000886879">
    <property type="component" value="Unassembled WGS sequence"/>
</dbReference>
<keyword evidence="3 7" id="KW-0489">Methyltransferase</keyword>
<keyword evidence="5 7" id="KW-0949">S-adenosyl-L-methionine</keyword>
<gene>
    <name evidence="7 8" type="primary">rlmH</name>
    <name evidence="8" type="ORF">IAD31_01825</name>
</gene>
<evidence type="ECO:0000256" key="2">
    <source>
        <dbReference type="ARBA" id="ARBA00022552"/>
    </source>
</evidence>
<dbReference type="AlphaFoldDB" id="A0A9D0YT80"/>
<evidence type="ECO:0000256" key="3">
    <source>
        <dbReference type="ARBA" id="ARBA00022603"/>
    </source>
</evidence>
<keyword evidence="1 7" id="KW-0963">Cytoplasm</keyword>
<evidence type="ECO:0000313" key="8">
    <source>
        <dbReference type="EMBL" id="HIQ60328.1"/>
    </source>
</evidence>
<dbReference type="EMBL" id="DVFO01000017">
    <property type="protein sequence ID" value="HIQ60328.1"/>
    <property type="molecule type" value="Genomic_DNA"/>
</dbReference>
<comment type="caution">
    <text evidence="7">Lacks conserved residue(s) required for the propagation of feature annotation.</text>
</comment>
<dbReference type="GO" id="GO:0005737">
    <property type="term" value="C:cytoplasm"/>
    <property type="evidence" value="ECO:0007669"/>
    <property type="project" value="UniProtKB-SubCell"/>
</dbReference>
<dbReference type="PIRSF" id="PIRSF004505">
    <property type="entry name" value="MT_bac"/>
    <property type="match status" value="1"/>
</dbReference>
<dbReference type="EC" id="2.1.1.177" evidence="7"/>
<comment type="catalytic activity">
    <reaction evidence="7">
        <text>pseudouridine(1915) in 23S rRNA + S-adenosyl-L-methionine = N(3)-methylpseudouridine(1915) in 23S rRNA + S-adenosyl-L-homocysteine + H(+)</text>
        <dbReference type="Rhea" id="RHEA:42752"/>
        <dbReference type="Rhea" id="RHEA-COMP:10221"/>
        <dbReference type="Rhea" id="RHEA-COMP:10222"/>
        <dbReference type="ChEBI" id="CHEBI:15378"/>
        <dbReference type="ChEBI" id="CHEBI:57856"/>
        <dbReference type="ChEBI" id="CHEBI:59789"/>
        <dbReference type="ChEBI" id="CHEBI:65314"/>
        <dbReference type="ChEBI" id="CHEBI:74486"/>
        <dbReference type="EC" id="2.1.1.177"/>
    </reaction>
</comment>
<protein>
    <recommendedName>
        <fullName evidence="7">Ribosomal RNA large subunit methyltransferase H</fullName>
        <ecNumber evidence="7">2.1.1.177</ecNumber>
    </recommendedName>
    <alternativeName>
        <fullName evidence="7">23S rRNA (pseudouridine1915-N3)-methyltransferase</fullName>
    </alternativeName>
    <alternativeName>
        <fullName evidence="7">23S rRNA m3Psi1915 methyltransferase</fullName>
    </alternativeName>
    <alternativeName>
        <fullName evidence="7">rRNA (pseudouridine-N3-)-methyltransferase RlmH</fullName>
    </alternativeName>
</protein>
<evidence type="ECO:0000256" key="5">
    <source>
        <dbReference type="ARBA" id="ARBA00022691"/>
    </source>
</evidence>
<dbReference type="Pfam" id="PF02590">
    <property type="entry name" value="SPOUT_MTase"/>
    <property type="match status" value="1"/>
</dbReference>
<sequence>MVSVHIICVGKMKEKFYLEAAAEYAKRLGGYCRLTVTELPEERLPDRPTQAQIQAALEREGAAILSKLPKAGKVVAMCIEGKTMDSPQLAQRLSSWMVEGASDITFLVGGSFGMSQTVKDKAHLRLSMSPMTFPHHLARVMLLEQIYRAFKIQEGSGYHK</sequence>
<dbReference type="GO" id="GO:0070038">
    <property type="term" value="F:rRNA (pseudouridine-N3-)-methyltransferase activity"/>
    <property type="evidence" value="ECO:0007669"/>
    <property type="project" value="UniProtKB-UniRule"/>
</dbReference>
<accession>A0A9D0YT80</accession>
<comment type="subunit">
    <text evidence="7">Homodimer.</text>
</comment>
<comment type="function">
    <text evidence="7">Specifically methylates the pseudouridine at position 1915 (m3Psi1915) in 23S rRNA.</text>
</comment>
<comment type="similarity">
    <text evidence="6 7">Belongs to the RNA methyltransferase RlmH family.</text>
</comment>
<proteinExistence type="inferred from homology"/>
<dbReference type="InterPro" id="IPR003742">
    <property type="entry name" value="RlmH-like"/>
</dbReference>
<evidence type="ECO:0000256" key="7">
    <source>
        <dbReference type="HAMAP-Rule" id="MF_00658"/>
    </source>
</evidence>
<comment type="caution">
    <text evidence="8">The sequence shown here is derived from an EMBL/GenBank/DDBJ whole genome shotgun (WGS) entry which is preliminary data.</text>
</comment>
<reference evidence="8" key="2">
    <citation type="journal article" date="2021" name="PeerJ">
        <title>Extensive microbial diversity within the chicken gut microbiome revealed by metagenomics and culture.</title>
        <authorList>
            <person name="Gilroy R."/>
            <person name="Ravi A."/>
            <person name="Getino M."/>
            <person name="Pursley I."/>
            <person name="Horton D.L."/>
            <person name="Alikhan N.F."/>
            <person name="Baker D."/>
            <person name="Gharbi K."/>
            <person name="Hall N."/>
            <person name="Watson M."/>
            <person name="Adriaenssens E.M."/>
            <person name="Foster-Nyarko E."/>
            <person name="Jarju S."/>
            <person name="Secka A."/>
            <person name="Antonio M."/>
            <person name="Oren A."/>
            <person name="Chaudhuri R.R."/>
            <person name="La Ragione R."/>
            <person name="Hildebrand F."/>
            <person name="Pallen M.J."/>
        </authorList>
    </citation>
    <scope>NUCLEOTIDE SEQUENCE</scope>
    <source>
        <strain evidence="8">ChiGjej2B2-12916</strain>
    </source>
</reference>